<accession>A0A8C9EJ20</accession>
<dbReference type="PANTHER" id="PTHR13674">
    <property type="entry name" value="GROWTH AND TRANSFORMATION-DEPENDENT PROTEIN"/>
    <property type="match status" value="1"/>
</dbReference>
<dbReference type="AlphaFoldDB" id="A0A8C9EJ20"/>
<evidence type="ECO:0000256" key="4">
    <source>
        <dbReference type="ARBA" id="ARBA00022989"/>
    </source>
</evidence>
<organism evidence="8 9">
    <name type="scientific">Pavo cristatus</name>
    <name type="common">Indian peafowl</name>
    <name type="synonym">Blue peafowl</name>
    <dbReference type="NCBI Taxonomy" id="9049"/>
    <lineage>
        <taxon>Eukaryota</taxon>
        <taxon>Metazoa</taxon>
        <taxon>Chordata</taxon>
        <taxon>Craniata</taxon>
        <taxon>Vertebrata</taxon>
        <taxon>Euteleostomi</taxon>
        <taxon>Archelosauria</taxon>
        <taxon>Archosauria</taxon>
        <taxon>Dinosauria</taxon>
        <taxon>Saurischia</taxon>
        <taxon>Theropoda</taxon>
        <taxon>Coelurosauria</taxon>
        <taxon>Aves</taxon>
        <taxon>Neognathae</taxon>
        <taxon>Galloanserae</taxon>
        <taxon>Galliformes</taxon>
        <taxon>Phasianidae</taxon>
        <taxon>Phasianinae</taxon>
        <taxon>Pavo</taxon>
    </lineage>
</organism>
<evidence type="ECO:0000256" key="1">
    <source>
        <dbReference type="ARBA" id="ARBA00004167"/>
    </source>
</evidence>
<proteinExistence type="inferred from homology"/>
<dbReference type="GO" id="GO:0016020">
    <property type="term" value="C:membrane"/>
    <property type="evidence" value="ECO:0007669"/>
    <property type="project" value="UniProtKB-SubCell"/>
</dbReference>
<dbReference type="GO" id="GO:0051402">
    <property type="term" value="P:neuron apoptotic process"/>
    <property type="evidence" value="ECO:0007669"/>
    <property type="project" value="TreeGrafter"/>
</dbReference>
<name>A0A8C9EJ20_PAVCR</name>
<evidence type="ECO:0000256" key="6">
    <source>
        <dbReference type="SAM" id="MobiDB-lite"/>
    </source>
</evidence>
<evidence type="ECO:0000256" key="3">
    <source>
        <dbReference type="ARBA" id="ARBA00022692"/>
    </source>
</evidence>
<evidence type="ECO:0000256" key="5">
    <source>
        <dbReference type="ARBA" id="ARBA00023136"/>
    </source>
</evidence>
<feature type="transmembrane region" description="Helical" evidence="7">
    <location>
        <begin position="49"/>
        <end position="70"/>
    </location>
</feature>
<keyword evidence="4 7" id="KW-1133">Transmembrane helix</keyword>
<comment type="subcellular location">
    <subcellularLocation>
        <location evidence="1">Membrane</location>
        <topology evidence="1">Single-pass membrane protein</topology>
    </subcellularLocation>
</comment>
<protein>
    <recommendedName>
        <fullName evidence="10">Family with sequence similarity 162 member B</fullName>
    </recommendedName>
</protein>
<dbReference type="InterPro" id="IPR009432">
    <property type="entry name" value="DUF1075"/>
</dbReference>
<evidence type="ECO:0000313" key="9">
    <source>
        <dbReference type="Proteomes" id="UP000694428"/>
    </source>
</evidence>
<feature type="region of interest" description="Disordered" evidence="6">
    <location>
        <begin position="1"/>
        <end position="22"/>
    </location>
</feature>
<keyword evidence="5 7" id="KW-0472">Membrane</keyword>
<feature type="compositionally biased region" description="Low complexity" evidence="6">
    <location>
        <begin position="11"/>
        <end position="21"/>
    </location>
</feature>
<dbReference type="PANTHER" id="PTHR13674:SF6">
    <property type="entry name" value="PROTEIN FAM162B"/>
    <property type="match status" value="1"/>
</dbReference>
<dbReference type="Proteomes" id="UP000694428">
    <property type="component" value="Unplaced"/>
</dbReference>
<dbReference type="Ensembl" id="ENSPSTT00000001479.1">
    <property type="protein sequence ID" value="ENSPSTP00000001400.1"/>
    <property type="gene ID" value="ENSPSTG00000001101.1"/>
</dbReference>
<dbReference type="GO" id="GO:0071456">
    <property type="term" value="P:cellular response to hypoxia"/>
    <property type="evidence" value="ECO:0007669"/>
    <property type="project" value="TreeGrafter"/>
</dbReference>
<evidence type="ECO:0000256" key="7">
    <source>
        <dbReference type="SAM" id="Phobius"/>
    </source>
</evidence>
<sequence length="109" mass="11837">MVHKQAAAGRSGDSSLSSSQSNFPHAAAGWELCSVLRRSEVLDAARNTVRIKVCYIMIALTLLGCLAMVITGKEAAKKDHTLLRVNEEKKAKWRAEAEKDQEAAAVKAQ</sequence>
<dbReference type="GO" id="GO:0005739">
    <property type="term" value="C:mitochondrion"/>
    <property type="evidence" value="ECO:0007669"/>
    <property type="project" value="TreeGrafter"/>
</dbReference>
<comment type="similarity">
    <text evidence="2">Belongs to the UPF0389 family.</text>
</comment>
<evidence type="ECO:0008006" key="10">
    <source>
        <dbReference type="Google" id="ProtNLM"/>
    </source>
</evidence>
<keyword evidence="3 7" id="KW-0812">Transmembrane</keyword>
<evidence type="ECO:0000256" key="2">
    <source>
        <dbReference type="ARBA" id="ARBA00007363"/>
    </source>
</evidence>
<evidence type="ECO:0000313" key="8">
    <source>
        <dbReference type="Ensembl" id="ENSPSTP00000001400.1"/>
    </source>
</evidence>
<dbReference type="GO" id="GO:0090200">
    <property type="term" value="P:positive regulation of release of cytochrome c from mitochondria"/>
    <property type="evidence" value="ECO:0007669"/>
    <property type="project" value="TreeGrafter"/>
</dbReference>
<reference evidence="8" key="2">
    <citation type="submission" date="2025-09" db="UniProtKB">
        <authorList>
            <consortium name="Ensembl"/>
        </authorList>
    </citation>
    <scope>IDENTIFICATION</scope>
</reference>
<dbReference type="Pfam" id="PF06388">
    <property type="entry name" value="DUF1075"/>
    <property type="match status" value="1"/>
</dbReference>
<reference evidence="8" key="1">
    <citation type="submission" date="2025-08" db="UniProtKB">
        <authorList>
            <consortium name="Ensembl"/>
        </authorList>
    </citation>
    <scope>IDENTIFICATION</scope>
</reference>
<keyword evidence="9" id="KW-1185">Reference proteome</keyword>